<keyword evidence="2" id="KW-1185">Reference proteome</keyword>
<accession>A0ACC0C4X9</accession>
<name>A0ACC0C4X9_CATRO</name>
<dbReference type="EMBL" id="CM044701">
    <property type="protein sequence ID" value="KAI5679971.1"/>
    <property type="molecule type" value="Genomic_DNA"/>
</dbReference>
<evidence type="ECO:0000313" key="1">
    <source>
        <dbReference type="EMBL" id="KAI5679971.1"/>
    </source>
</evidence>
<proteinExistence type="predicted"/>
<organism evidence="1 2">
    <name type="scientific">Catharanthus roseus</name>
    <name type="common">Madagascar periwinkle</name>
    <name type="synonym">Vinca rosea</name>
    <dbReference type="NCBI Taxonomy" id="4058"/>
    <lineage>
        <taxon>Eukaryota</taxon>
        <taxon>Viridiplantae</taxon>
        <taxon>Streptophyta</taxon>
        <taxon>Embryophyta</taxon>
        <taxon>Tracheophyta</taxon>
        <taxon>Spermatophyta</taxon>
        <taxon>Magnoliopsida</taxon>
        <taxon>eudicotyledons</taxon>
        <taxon>Gunneridae</taxon>
        <taxon>Pentapetalae</taxon>
        <taxon>asterids</taxon>
        <taxon>lamiids</taxon>
        <taxon>Gentianales</taxon>
        <taxon>Apocynaceae</taxon>
        <taxon>Rauvolfioideae</taxon>
        <taxon>Vinceae</taxon>
        <taxon>Catharanthinae</taxon>
        <taxon>Catharanthus</taxon>
    </lineage>
</organism>
<dbReference type="Proteomes" id="UP001060085">
    <property type="component" value="Linkage Group LG01"/>
</dbReference>
<evidence type="ECO:0000313" key="2">
    <source>
        <dbReference type="Proteomes" id="UP001060085"/>
    </source>
</evidence>
<comment type="caution">
    <text evidence="1">The sequence shown here is derived from an EMBL/GenBank/DDBJ whole genome shotgun (WGS) entry which is preliminary data.</text>
</comment>
<protein>
    <submittedName>
        <fullName evidence="1">Uncharacterized protein</fullName>
    </submittedName>
</protein>
<sequence length="599" mass="68525">MPEIVLAHEDDRARRSDFETSEDEKKRTPIRSLRKKATKFKHTLRKRSKRVAHCRFATISTEDFRDEKEEAAVNVFRQALVDKDLLPARHDDYHTMLRFLRARKFDLDKTVQMWADMLNWRKENGVDSIVQDFIYEEYEEVQRYYPHGYHGVDKEGRPVYIERLGKIEPSKLMGVTTIDRFLKYHIQGFEKAFAEKFPACSIAAKRHIDSTTTILDVHGLSWMSFGKVAHDLVMRMQKIDGDNYPETLHQMFIVNAGSGFKLIWNTVKSFLDPRTTSKIHVLGNKFQSRLSEVIDASQLPDFLGGSCSCSDKGGCLQSDKGPWNDPELMKLVHALHVSDTIFLRKIASFSDGDDIEFKPIPPRVRSSDAVTAESESIDILSSTGSMTLFPSQDRETTGRIASGCCMVTPADAGTKIHNYMPSEDTTNKFEQRRLPNKSSFSILIDIMFKLLGWMCYLVPGLSRLFKKNDADKGFHNQHILEPEDPSSCLSLAKSEDHHPCWQRLQRLEAVVTELLNKPIKIPPEKDDMLLESMNRIKGIEYDLQKTKKALLATASKQVELAESLESLRESTLKAPNTCWLRSNKSLSRGNRAPQTLEQF</sequence>
<gene>
    <name evidence="1" type="ORF">M9H77_01198</name>
</gene>
<reference evidence="2" key="1">
    <citation type="journal article" date="2023" name="Nat. Plants">
        <title>Single-cell RNA sequencing provides a high-resolution roadmap for understanding the multicellular compartmentation of specialized metabolism.</title>
        <authorList>
            <person name="Sun S."/>
            <person name="Shen X."/>
            <person name="Li Y."/>
            <person name="Li Y."/>
            <person name="Wang S."/>
            <person name="Li R."/>
            <person name="Zhang H."/>
            <person name="Shen G."/>
            <person name="Guo B."/>
            <person name="Wei J."/>
            <person name="Xu J."/>
            <person name="St-Pierre B."/>
            <person name="Chen S."/>
            <person name="Sun C."/>
        </authorList>
    </citation>
    <scope>NUCLEOTIDE SEQUENCE [LARGE SCALE GENOMIC DNA]</scope>
</reference>